<gene>
    <name evidence="1" type="ORF">EYH37_06050</name>
</gene>
<name>A0A9D0YPY0_AQUAO</name>
<organism evidence="1 2">
    <name type="scientific">Aquifex aeolicus</name>
    <dbReference type="NCBI Taxonomy" id="63363"/>
    <lineage>
        <taxon>Bacteria</taxon>
        <taxon>Pseudomonadati</taxon>
        <taxon>Aquificota</taxon>
        <taxon>Aquificia</taxon>
        <taxon>Aquificales</taxon>
        <taxon>Aquificaceae</taxon>
        <taxon>Aquifex</taxon>
    </lineage>
</organism>
<evidence type="ECO:0000313" key="2">
    <source>
        <dbReference type="Proteomes" id="UP000606463"/>
    </source>
</evidence>
<proteinExistence type="predicted"/>
<dbReference type="EMBL" id="DQVE01000061">
    <property type="protein sequence ID" value="HIP98901.1"/>
    <property type="molecule type" value="Genomic_DNA"/>
</dbReference>
<sequence>MLIRKEHALALLELLEGERKKKEVAVAPEREEIFTELEFQNLAEPYRPLKYGLTYWGRALAVILEEMVQKGLIKHPSEWDETFRWLGTEIITAIADAIENKDLPGKLTEKLLEERGFIELRKEEKKGEYKAVNSYAKEIYEIFKNATPRLEISKELTEYIKKTPVGPNESGKLPEGGRYPQLLESMRLIAFSVPNSDIYAFTGLGKAVKEALNYISPSLPVLISEDILYSLVKILDEGFEALSDTQKETLWELGLVDESGNLYPAGEKLLEVYRRWKDKEYPPVKTFNIEILEAQLLKTIDFIWNEEYPKNPEVVPTVENVVHFLLEKPLKEYKHLLEYYGRKINQDFNYKKKEEIRKKFAEVKSVEELFKSFYEKGNRWLEKLADVVQEALHSLEAFNLITSQEWEGKKVYKLTEFGEKVLEDMKRRGIREISSTAVKAITITNREISAPNTEWYRQALEENLIGAGEPTVAGRLYSELAYKIRRLPHITRFELQVLHKIPSKGFFVEDVYAQFDENWKEEVTYALNKLEARGFLNILQNNAVVLTPAGELIKEALAGVPEGVAQPLTPTAVRVLEALRKVGNLYVKEEKVRILPKNIEQALKLSGLDKETFEKELVVLRVSGLIGRTSVNKAGLQVLKALELLN</sequence>
<comment type="caution">
    <text evidence="1">The sequence shown here is derived from an EMBL/GenBank/DDBJ whole genome shotgun (WGS) entry which is preliminary data.</text>
</comment>
<dbReference type="InterPro" id="IPR007548">
    <property type="entry name" value="DUF505"/>
</dbReference>
<reference evidence="1" key="1">
    <citation type="journal article" date="2020" name="ISME J.">
        <title>Gammaproteobacteria mediating utilization of methyl-, sulfur- and petroleum organic compounds in deep ocean hydrothermal plumes.</title>
        <authorList>
            <person name="Zhou Z."/>
            <person name="Liu Y."/>
            <person name="Pan J."/>
            <person name="Cron B.R."/>
            <person name="Toner B.M."/>
            <person name="Anantharaman K."/>
            <person name="Breier J.A."/>
            <person name="Dick G.J."/>
            <person name="Li M."/>
        </authorList>
    </citation>
    <scope>NUCLEOTIDE SEQUENCE</scope>
    <source>
        <strain evidence="1">SZUA-1501</strain>
    </source>
</reference>
<dbReference type="Pfam" id="PF04458">
    <property type="entry name" value="DUF505"/>
    <property type="match status" value="1"/>
</dbReference>
<protein>
    <submittedName>
        <fullName evidence="1">DUF505 domain-containing protein</fullName>
    </submittedName>
</protein>
<dbReference type="AlphaFoldDB" id="A0A9D0YPY0"/>
<dbReference type="Proteomes" id="UP000606463">
    <property type="component" value="Unassembled WGS sequence"/>
</dbReference>
<evidence type="ECO:0000313" key="1">
    <source>
        <dbReference type="EMBL" id="HIP98901.1"/>
    </source>
</evidence>
<accession>A0A9D0YPY0</accession>